<organism evidence="2 3">
    <name type="scientific">Phoenix dactylifera</name>
    <name type="common">Date palm</name>
    <dbReference type="NCBI Taxonomy" id="42345"/>
    <lineage>
        <taxon>Eukaryota</taxon>
        <taxon>Viridiplantae</taxon>
        <taxon>Streptophyta</taxon>
        <taxon>Embryophyta</taxon>
        <taxon>Tracheophyta</taxon>
        <taxon>Spermatophyta</taxon>
        <taxon>Magnoliopsida</taxon>
        <taxon>Liliopsida</taxon>
        <taxon>Arecaceae</taxon>
        <taxon>Coryphoideae</taxon>
        <taxon>Phoeniceae</taxon>
        <taxon>Phoenix</taxon>
    </lineage>
</organism>
<gene>
    <name evidence="3" type="primary">LOC103717292</name>
</gene>
<dbReference type="KEGG" id="pda:103717292"/>
<dbReference type="Proteomes" id="UP000228380">
    <property type="component" value="Chromosome 2"/>
</dbReference>
<dbReference type="PROSITE" id="PS51257">
    <property type="entry name" value="PROKAR_LIPOPROTEIN"/>
    <property type="match status" value="1"/>
</dbReference>
<dbReference type="PANTHER" id="PTHR31801:SF1">
    <property type="entry name" value="SPHINGOMYELIN PHOSPHODIESTERASE"/>
    <property type="match status" value="1"/>
</dbReference>
<keyword evidence="1" id="KW-0812">Transmembrane</keyword>
<feature type="transmembrane region" description="Helical" evidence="1">
    <location>
        <begin position="742"/>
        <end position="762"/>
    </location>
</feature>
<protein>
    <submittedName>
        <fullName evidence="3">Uncharacterized protein LOC103717292</fullName>
    </submittedName>
</protein>
<evidence type="ECO:0000313" key="2">
    <source>
        <dbReference type="Proteomes" id="UP000228380"/>
    </source>
</evidence>
<dbReference type="PANTHER" id="PTHR31801">
    <property type="entry name" value="ALTERED INHERITANCE OF MITOCHONDRIA PROTEIN 24, MITOCHONDRIAL"/>
    <property type="match status" value="1"/>
</dbReference>
<evidence type="ECO:0000313" key="3">
    <source>
        <dbReference type="RefSeq" id="XP_038976259.1"/>
    </source>
</evidence>
<dbReference type="AlphaFoldDB" id="A0A8B8ZY80"/>
<dbReference type="OrthoDB" id="10251508at2759"/>
<dbReference type="GeneID" id="103717292"/>
<keyword evidence="2" id="KW-1185">Reference proteome</keyword>
<accession>A0A8B8ZY80</accession>
<proteinExistence type="predicted"/>
<sequence length="809" mass="91195">MTPRSSFPMDAQNRAQDLAASVLAATSPPQIAAACSAVDAFLRRHASDQSRAFFSITFPALLCRLFGFDDSPRRPSSSPSLSSSSSAWIDRASADPHLAASISDLLSPQGILLSSISSVDHHALVKYVFPLEHLPQWMRFALQSDKPSSVLSDLCALFRNRVKEDKIQGSRQLQLNVFEYYMFWFAYYPVCRGNSEKADRAINDRKGRRFRLENWTSSLSVLSSSSRRPGQKAECSLYLRLLYAYLRAFVPKYGLGSYQPYRSSLLHYSLSYDGSAFLQAEFLVHTFIHFWMVDNDFSPLPVRVSQSLVLSFPYRPVLGETPPTAGLGEVLKLFVNYLICRFTAPNDEGNDQTVYGGSPVRKGSVDVVQSRAMMVPGDNSFGSWNSVMQRPLYRFILRTFLFCPMGASIKNAAQVFSLWVTYMEPWKTSPEDFVEFDTQGAAQNPGSLRKENFGKIKEDKEGNRVKSLYSPAWQSYVLSSYLFYSSLVVHFLGFAHKFLHANVESVIQMVSQVLNILTSSRELLELLRKVDAAYHSKPVGPSSYSSDEVYKYVPSIREQLLDWEDGLCESDADGSFLHENWNRDLRLFGDGEDGAYKLLQLFVLRAEHEIRLVSGDVSHNLQALDSMRSQMNILFGGPIRKSLTPILSEDTNDLQYGREIFTPKHPGVGKRTWADVKYKGDWMRRPISDTEVAWLARLLVRLSDWLNESLGLYRVDDNDSAGPTYVEVGHDEPGTVGGPKEALYMMLALLSSWLGLFGHAVIKFMRMHRMRINLRVLASKKFVMVLVLYAVVSALKKAFCAAFTNSSPV</sequence>
<reference evidence="2" key="1">
    <citation type="journal article" date="2019" name="Nat. Commun.">
        <title>Genome-wide association mapping of date palm fruit traits.</title>
        <authorList>
            <person name="Hazzouri K.M."/>
            <person name="Gros-Balthazard M."/>
            <person name="Flowers J.M."/>
            <person name="Copetti D."/>
            <person name="Lemansour A."/>
            <person name="Lebrun M."/>
            <person name="Masmoudi K."/>
            <person name="Ferrand S."/>
            <person name="Dhar M.I."/>
            <person name="Fresquez Z.A."/>
            <person name="Rosas U."/>
            <person name="Zhang J."/>
            <person name="Talag J."/>
            <person name="Lee S."/>
            <person name="Kudrna D."/>
            <person name="Powell R.F."/>
            <person name="Leitch I.J."/>
            <person name="Krueger R.R."/>
            <person name="Wing R.A."/>
            <person name="Amiri K.M.A."/>
            <person name="Purugganan M.D."/>
        </authorList>
    </citation>
    <scope>NUCLEOTIDE SEQUENCE [LARGE SCALE GENOMIC DNA]</scope>
    <source>
        <strain evidence="2">cv. Khalas</strain>
    </source>
</reference>
<name>A0A8B8ZY80_PHODC</name>
<keyword evidence="1" id="KW-1133">Transmembrane helix</keyword>
<dbReference type="RefSeq" id="XP_038976259.1">
    <property type="nucleotide sequence ID" value="XM_039120331.1"/>
</dbReference>
<feature type="transmembrane region" description="Helical" evidence="1">
    <location>
        <begin position="782"/>
        <end position="804"/>
    </location>
</feature>
<evidence type="ECO:0000256" key="1">
    <source>
        <dbReference type="SAM" id="Phobius"/>
    </source>
</evidence>
<reference evidence="3" key="2">
    <citation type="submission" date="2025-08" db="UniProtKB">
        <authorList>
            <consortium name="RefSeq"/>
        </authorList>
    </citation>
    <scope>IDENTIFICATION</scope>
    <source>
        <tissue evidence="3">Young leaves</tissue>
    </source>
</reference>
<keyword evidence="1" id="KW-0472">Membrane</keyword>